<dbReference type="InParanoid" id="A0A2H3CRI9"/>
<dbReference type="OMA" id="NIRWLSC"/>
<proteinExistence type="predicted"/>
<dbReference type="EMBL" id="KZ293689">
    <property type="protein sequence ID" value="PBK85679.1"/>
    <property type="molecule type" value="Genomic_DNA"/>
</dbReference>
<dbReference type="Proteomes" id="UP000217790">
    <property type="component" value="Unassembled WGS sequence"/>
</dbReference>
<sequence length="368" mass="41740">MATLPLELIEHILDELSDDRKSLIAALSVSRAFHGRALYHLLQTVHLSKDPDFHQFLALCEISPLVPNIVRSLKIVSRGKEPQLPPLPKVTSLHIRGQLDDLWQIDFLAITSLTLEDMVFSTAMSFRHWLCSYPYLKSLSLIAVTVHQPAAFGAYAVARGPALENLSLAYVNENVYTMFLGSVVKEASRFALHGLRQLQHRTLYSFDVCDMHKLLCATRGTLRELDLKLVFYGAHRMETAILDISQVQTANYHLYDFSKPCFITNIRWLSCCLDLNGTQPAALKQLHIRMHQAAKPESLEKVSFSDVLALLDGILTQPRYHFLELVHFHLPIQGDSWDWIEPEDFRETLVTSLPGLRSLGLLVVDFSK</sequence>
<protein>
    <recommendedName>
        <fullName evidence="3">F-box domain-containing protein</fullName>
    </recommendedName>
</protein>
<gene>
    <name evidence="1" type="ORF">ARMGADRAFT_1066833</name>
</gene>
<organism evidence="1 2">
    <name type="scientific">Armillaria gallica</name>
    <name type="common">Bulbous honey fungus</name>
    <name type="synonym">Armillaria bulbosa</name>
    <dbReference type="NCBI Taxonomy" id="47427"/>
    <lineage>
        <taxon>Eukaryota</taxon>
        <taxon>Fungi</taxon>
        <taxon>Dikarya</taxon>
        <taxon>Basidiomycota</taxon>
        <taxon>Agaricomycotina</taxon>
        <taxon>Agaricomycetes</taxon>
        <taxon>Agaricomycetidae</taxon>
        <taxon>Agaricales</taxon>
        <taxon>Marasmiineae</taxon>
        <taxon>Physalacriaceae</taxon>
        <taxon>Armillaria</taxon>
    </lineage>
</organism>
<reference evidence="2" key="1">
    <citation type="journal article" date="2017" name="Nat. Ecol. Evol.">
        <title>Genome expansion and lineage-specific genetic innovations in the forest pathogenic fungi Armillaria.</title>
        <authorList>
            <person name="Sipos G."/>
            <person name="Prasanna A.N."/>
            <person name="Walter M.C."/>
            <person name="O'Connor E."/>
            <person name="Balint B."/>
            <person name="Krizsan K."/>
            <person name="Kiss B."/>
            <person name="Hess J."/>
            <person name="Varga T."/>
            <person name="Slot J."/>
            <person name="Riley R."/>
            <person name="Boka B."/>
            <person name="Rigling D."/>
            <person name="Barry K."/>
            <person name="Lee J."/>
            <person name="Mihaltcheva S."/>
            <person name="LaButti K."/>
            <person name="Lipzen A."/>
            <person name="Waldron R."/>
            <person name="Moloney N.M."/>
            <person name="Sperisen C."/>
            <person name="Kredics L."/>
            <person name="Vagvoelgyi C."/>
            <person name="Patrignani A."/>
            <person name="Fitzpatrick D."/>
            <person name="Nagy I."/>
            <person name="Doyle S."/>
            <person name="Anderson J.B."/>
            <person name="Grigoriev I.V."/>
            <person name="Gueldener U."/>
            <person name="Muensterkoetter M."/>
            <person name="Nagy L.G."/>
        </authorList>
    </citation>
    <scope>NUCLEOTIDE SEQUENCE [LARGE SCALE GENOMIC DNA]</scope>
    <source>
        <strain evidence="2">Ar21-2</strain>
    </source>
</reference>
<evidence type="ECO:0000313" key="1">
    <source>
        <dbReference type="EMBL" id="PBK85679.1"/>
    </source>
</evidence>
<dbReference type="OrthoDB" id="2835132at2759"/>
<accession>A0A2H3CRI9</accession>
<evidence type="ECO:0000313" key="2">
    <source>
        <dbReference type="Proteomes" id="UP000217790"/>
    </source>
</evidence>
<keyword evidence="2" id="KW-1185">Reference proteome</keyword>
<dbReference type="AlphaFoldDB" id="A0A2H3CRI9"/>
<name>A0A2H3CRI9_ARMGA</name>
<evidence type="ECO:0008006" key="3">
    <source>
        <dbReference type="Google" id="ProtNLM"/>
    </source>
</evidence>